<dbReference type="Pfam" id="PF00561">
    <property type="entry name" value="Abhydrolase_1"/>
    <property type="match status" value="1"/>
</dbReference>
<evidence type="ECO:0000313" key="4">
    <source>
        <dbReference type="Proteomes" id="UP001431449"/>
    </source>
</evidence>
<evidence type="ECO:0000259" key="2">
    <source>
        <dbReference type="Pfam" id="PF00561"/>
    </source>
</evidence>
<keyword evidence="1" id="KW-0812">Transmembrane</keyword>
<dbReference type="PANTHER" id="PTHR46438">
    <property type="entry name" value="ALPHA/BETA-HYDROLASES SUPERFAMILY PROTEIN"/>
    <property type="match status" value="1"/>
</dbReference>
<dbReference type="InterPro" id="IPR000073">
    <property type="entry name" value="AB_hydrolase_1"/>
</dbReference>
<dbReference type="SUPFAM" id="SSF53474">
    <property type="entry name" value="alpha/beta-Hydrolases"/>
    <property type="match status" value="1"/>
</dbReference>
<sequence length="344" mass="36914">MARSLFRRLLRAALASSLVVLMLVGGFIVWAWAPDQPVEALIDRWGAPPSRIEAVMGLPVHLRDEGPRDDPQPIVLLHGTGDSLHTWQGWTEALRPTRRVIRYDLPGFGLTGPDPAHDYSMKRQVQVLMAVLERLGVERVVLGGNSYGGGIAWQAALAHPDRVAALVLVDASGAPAADAAAAAASAPRSVPIGFRLARMKWAAPILQRVLPRGVIESSLRNVYGDPSRVTPELVDRYFDLATRSGNRAALQARFGRSGPRASELPVSAITQPTLILWGGRDRLIPPAAGQRFHAAVPNSKLVVFEDLGHVPQEEGAAETVAALQSFLDDLPLSAPAAPDARESG</sequence>
<dbReference type="InterPro" id="IPR029058">
    <property type="entry name" value="AB_hydrolase_fold"/>
</dbReference>
<reference evidence="3" key="1">
    <citation type="submission" date="2022-04" db="EMBL/GenBank/DDBJ databases">
        <title>Lysobacter sp. CAU 1642 isolated from sea sand.</title>
        <authorList>
            <person name="Kim W."/>
        </authorList>
    </citation>
    <scope>NUCLEOTIDE SEQUENCE</scope>
    <source>
        <strain evidence="3">CAU 1642</strain>
    </source>
</reference>
<gene>
    <name evidence="3" type="ORF">M0G41_04500</name>
</gene>
<comment type="caution">
    <text evidence="3">The sequence shown here is derived from an EMBL/GenBank/DDBJ whole genome shotgun (WGS) entry which is preliminary data.</text>
</comment>
<dbReference type="Gene3D" id="3.40.50.1820">
    <property type="entry name" value="alpha/beta hydrolase"/>
    <property type="match status" value="1"/>
</dbReference>
<name>A0ABT0GEF2_9GAMM</name>
<dbReference type="Proteomes" id="UP001431449">
    <property type="component" value="Unassembled WGS sequence"/>
</dbReference>
<keyword evidence="1" id="KW-1133">Transmembrane helix</keyword>
<dbReference type="PRINTS" id="PR00111">
    <property type="entry name" value="ABHYDROLASE"/>
</dbReference>
<dbReference type="RefSeq" id="WP_248205650.1">
    <property type="nucleotide sequence ID" value="NZ_JALNMH010000003.1"/>
</dbReference>
<evidence type="ECO:0000256" key="1">
    <source>
        <dbReference type="SAM" id="Phobius"/>
    </source>
</evidence>
<dbReference type="PANTHER" id="PTHR46438:SF11">
    <property type="entry name" value="LIPASE-RELATED"/>
    <property type="match status" value="1"/>
</dbReference>
<feature type="transmembrane region" description="Helical" evidence="1">
    <location>
        <begin position="12"/>
        <end position="33"/>
    </location>
</feature>
<feature type="domain" description="AB hydrolase-1" evidence="2">
    <location>
        <begin position="73"/>
        <end position="316"/>
    </location>
</feature>
<accession>A0ABT0GEF2</accession>
<protein>
    <submittedName>
        <fullName evidence="3">Alpha/beta hydrolase</fullName>
    </submittedName>
</protein>
<keyword evidence="3" id="KW-0378">Hydrolase</keyword>
<organism evidence="3 4">
    <name type="scientific">Pseudomarimonas salicorniae</name>
    <dbReference type="NCBI Taxonomy" id="2933270"/>
    <lineage>
        <taxon>Bacteria</taxon>
        <taxon>Pseudomonadati</taxon>
        <taxon>Pseudomonadota</taxon>
        <taxon>Gammaproteobacteria</taxon>
        <taxon>Lysobacterales</taxon>
        <taxon>Lysobacteraceae</taxon>
        <taxon>Pseudomarimonas</taxon>
    </lineage>
</organism>
<dbReference type="EMBL" id="JALNMH010000003">
    <property type="protein sequence ID" value="MCK7592928.1"/>
    <property type="molecule type" value="Genomic_DNA"/>
</dbReference>
<dbReference type="GO" id="GO:0016787">
    <property type="term" value="F:hydrolase activity"/>
    <property type="evidence" value="ECO:0007669"/>
    <property type="project" value="UniProtKB-KW"/>
</dbReference>
<keyword evidence="1" id="KW-0472">Membrane</keyword>
<evidence type="ECO:0000313" key="3">
    <source>
        <dbReference type="EMBL" id="MCK7592928.1"/>
    </source>
</evidence>
<keyword evidence="4" id="KW-1185">Reference proteome</keyword>
<proteinExistence type="predicted"/>